<feature type="region of interest" description="Disordered" evidence="2">
    <location>
        <begin position="89"/>
        <end position="139"/>
    </location>
</feature>
<sequence>MHPFLSITFAGVTCRESLQASADILQQNLRSLLDILAQHNDLFNRVAVHPSTNFPGRTQEHILVQLLRKKPEPDVAAAMDEGRETLAKLVSSSLPPTTNTTTTTGQDQNRNRTSTNNNNKEPPSAEMTAEQQRKQTAELEKTWKAAREFCRARIVQYAQEEDDDPYTEEERDVIGIANVRTGLRKPQWDPFVEENEEDEDNDVMVVDRPPPPPAPAVAAPEVEGSSLENIMRFSARGEFMPSL</sequence>
<comment type="function">
    <text evidence="1">Component of the Mediator complex, a coactivator involved in the regulated transcription of nearly all RNA polymerase II-dependent genes. Mediator functions as a bridge to convey information from gene-specific regulatory proteins to the basal RNA polymerase II transcription machinery. Mediator is recruited to promoters by direct interactions with regulatory proteins and serves as a scaffold for the assembly of a functional preinitiation complex with RNA polymerase II and the general transcription factors.</text>
</comment>
<dbReference type="Gene3D" id="6.10.250.2610">
    <property type="match status" value="1"/>
</dbReference>
<comment type="subcellular location">
    <subcellularLocation>
        <location evidence="1">Nucleus</location>
    </subcellularLocation>
</comment>
<proteinExistence type="inferred from homology"/>
<reference evidence="4" key="1">
    <citation type="journal article" date="2013" name="Genome Announc.">
        <title>Draft genome sequence of the grapevine dieback fungus Eutypa lata UCR-EL1.</title>
        <authorList>
            <person name="Blanco-Ulate B."/>
            <person name="Rolshausen P.E."/>
            <person name="Cantu D."/>
        </authorList>
    </citation>
    <scope>NUCLEOTIDE SEQUENCE [LARGE SCALE GENOMIC DNA]</scope>
    <source>
        <strain evidence="4">UCR-EL1</strain>
    </source>
</reference>
<comment type="similarity">
    <text evidence="1">Belongs to the Mediator complex subunit 8 family.</text>
</comment>
<dbReference type="eggNOG" id="ENOG502S8U1">
    <property type="taxonomic scope" value="Eukaryota"/>
</dbReference>
<dbReference type="EMBL" id="KB705547">
    <property type="protein sequence ID" value="EMR71978.1"/>
    <property type="molecule type" value="Genomic_DNA"/>
</dbReference>
<keyword evidence="4" id="KW-1185">Reference proteome</keyword>
<dbReference type="GO" id="GO:0006357">
    <property type="term" value="P:regulation of transcription by RNA polymerase II"/>
    <property type="evidence" value="ECO:0007669"/>
    <property type="project" value="InterPro"/>
</dbReference>
<dbReference type="OMA" id="WEADFTK"/>
<dbReference type="Proteomes" id="UP000012174">
    <property type="component" value="Unassembled WGS sequence"/>
</dbReference>
<dbReference type="OrthoDB" id="5329317at2759"/>
<dbReference type="InterPro" id="IPR019364">
    <property type="entry name" value="Mediatior_Med8_fun/met"/>
</dbReference>
<keyword evidence="1" id="KW-0539">Nucleus</keyword>
<dbReference type="GO" id="GO:0016592">
    <property type="term" value="C:mediator complex"/>
    <property type="evidence" value="ECO:0007669"/>
    <property type="project" value="InterPro"/>
</dbReference>
<evidence type="ECO:0000256" key="1">
    <source>
        <dbReference type="RuleBase" id="RU364144"/>
    </source>
</evidence>
<protein>
    <recommendedName>
        <fullName evidence="1">Mediator of RNA polymerase II transcription subunit 8</fullName>
    </recommendedName>
    <alternativeName>
        <fullName evidence="1">Mediator complex subunit 8</fullName>
    </alternativeName>
</protein>
<name>M7T511_EUTLA</name>
<keyword evidence="1" id="KW-0804">Transcription</keyword>
<feature type="region of interest" description="Disordered" evidence="2">
    <location>
        <begin position="188"/>
        <end position="223"/>
    </location>
</feature>
<organism evidence="3 4">
    <name type="scientific">Eutypa lata (strain UCR-EL1)</name>
    <name type="common">Grapevine dieback disease fungus</name>
    <name type="synonym">Eutypa armeniacae</name>
    <dbReference type="NCBI Taxonomy" id="1287681"/>
    <lineage>
        <taxon>Eukaryota</taxon>
        <taxon>Fungi</taxon>
        <taxon>Dikarya</taxon>
        <taxon>Ascomycota</taxon>
        <taxon>Pezizomycotina</taxon>
        <taxon>Sordariomycetes</taxon>
        <taxon>Xylariomycetidae</taxon>
        <taxon>Xylariales</taxon>
        <taxon>Diatrypaceae</taxon>
        <taxon>Eutypa</taxon>
    </lineage>
</organism>
<dbReference type="STRING" id="1287681.M7T511"/>
<dbReference type="AlphaFoldDB" id="M7T511"/>
<gene>
    <name evidence="1" type="primary">MED8</name>
    <name evidence="3" type="ORF">UCREL1_960</name>
</gene>
<evidence type="ECO:0000313" key="3">
    <source>
        <dbReference type="EMBL" id="EMR71978.1"/>
    </source>
</evidence>
<evidence type="ECO:0000313" key="4">
    <source>
        <dbReference type="Proteomes" id="UP000012174"/>
    </source>
</evidence>
<dbReference type="Pfam" id="PF10232">
    <property type="entry name" value="Med8"/>
    <property type="match status" value="1"/>
</dbReference>
<dbReference type="GO" id="GO:0003712">
    <property type="term" value="F:transcription coregulator activity"/>
    <property type="evidence" value="ECO:0007669"/>
    <property type="project" value="InterPro"/>
</dbReference>
<evidence type="ECO:0000256" key="2">
    <source>
        <dbReference type="SAM" id="MobiDB-lite"/>
    </source>
</evidence>
<feature type="compositionally biased region" description="Acidic residues" evidence="2">
    <location>
        <begin position="191"/>
        <end position="202"/>
    </location>
</feature>
<keyword evidence="1" id="KW-0010">Activator</keyword>
<dbReference type="HOGENOM" id="CLU_074399_0_0_1"/>
<accession>M7T511</accession>
<comment type="subunit">
    <text evidence="1">Component of the Mediator complex.</text>
</comment>
<keyword evidence="1" id="KW-0805">Transcription regulation</keyword>
<dbReference type="KEGG" id="ela:UCREL1_960"/>